<protein>
    <submittedName>
        <fullName evidence="3">Uncharacterized protein</fullName>
    </submittedName>
</protein>
<evidence type="ECO:0000256" key="2">
    <source>
        <dbReference type="SAM" id="Phobius"/>
    </source>
</evidence>
<reference evidence="3 4" key="1">
    <citation type="submission" date="2015-02" db="EMBL/GenBank/DDBJ databases">
        <title>Complete Genome Sequencing of Pseudomonas putida S13.1.2.</title>
        <authorList>
            <person name="Chong T.M."/>
            <person name="Chan K.G."/>
            <person name="Dessaux Y."/>
        </authorList>
    </citation>
    <scope>NUCLEOTIDE SEQUENCE [LARGE SCALE GENOMIC DNA]</scope>
    <source>
        <strain evidence="3 4">S13.1.2</strain>
    </source>
</reference>
<sequence length="145" mass="15437">MIDMRDSITDLVSTLYEKAAEYTERAAGEEAEGKRLISLSLIAGGIAALASSGIAAAIPVAAGILTAGSVVGLIKLRRKLEDDQLSALLKSKAFQIQGDKDINKLIIDIESLKAQIAALDIKNQDISEISSKVEISLQEISEIKK</sequence>
<dbReference type="EMBL" id="CP010979">
    <property type="protein sequence ID" value="AJQ49180.1"/>
    <property type="molecule type" value="Genomic_DNA"/>
</dbReference>
<evidence type="ECO:0000256" key="1">
    <source>
        <dbReference type="SAM" id="Coils"/>
    </source>
</evidence>
<keyword evidence="2" id="KW-0812">Transmembrane</keyword>
<organism evidence="3 4">
    <name type="scientific">Pseudomonas putida S13.1.2</name>
    <dbReference type="NCBI Taxonomy" id="1384061"/>
    <lineage>
        <taxon>Bacteria</taxon>
        <taxon>Pseudomonadati</taxon>
        <taxon>Pseudomonadota</taxon>
        <taxon>Gammaproteobacteria</taxon>
        <taxon>Pseudomonadales</taxon>
        <taxon>Pseudomonadaceae</taxon>
        <taxon>Pseudomonas</taxon>
    </lineage>
</organism>
<dbReference type="Proteomes" id="UP000033260">
    <property type="component" value="Chromosome"/>
</dbReference>
<dbReference type="RefSeq" id="WP_019471743.1">
    <property type="nucleotide sequence ID" value="NZ_CP010979.1"/>
</dbReference>
<keyword evidence="1" id="KW-0175">Coiled coil</keyword>
<feature type="coiled-coil region" evidence="1">
    <location>
        <begin position="102"/>
        <end position="129"/>
    </location>
</feature>
<keyword evidence="2" id="KW-1133">Transmembrane helix</keyword>
<proteinExistence type="predicted"/>
<evidence type="ECO:0000313" key="3">
    <source>
        <dbReference type="EMBL" id="AJQ49180.1"/>
    </source>
</evidence>
<accession>A0AAU8RZY1</accession>
<feature type="transmembrane region" description="Helical" evidence="2">
    <location>
        <begin position="41"/>
        <end position="74"/>
    </location>
</feature>
<dbReference type="AlphaFoldDB" id="A0AAU8RZY1"/>
<keyword evidence="2" id="KW-0472">Membrane</keyword>
<name>A0AAU8RZY1_PSEPU</name>
<gene>
    <name evidence="3" type="ORF">N805_18975</name>
</gene>
<evidence type="ECO:0000313" key="4">
    <source>
        <dbReference type="Proteomes" id="UP000033260"/>
    </source>
</evidence>